<dbReference type="InterPro" id="IPR011663">
    <property type="entry name" value="UTRA"/>
</dbReference>
<evidence type="ECO:0000256" key="3">
    <source>
        <dbReference type="ARBA" id="ARBA00023163"/>
    </source>
</evidence>
<dbReference type="PANTHER" id="PTHR44846:SF17">
    <property type="entry name" value="GNTR-FAMILY TRANSCRIPTIONAL REGULATOR"/>
    <property type="match status" value="1"/>
</dbReference>
<dbReference type="InterPro" id="IPR050679">
    <property type="entry name" value="Bact_HTH_transcr_reg"/>
</dbReference>
<dbReference type="PRINTS" id="PR00035">
    <property type="entry name" value="HTHGNTR"/>
</dbReference>
<dbReference type="GO" id="GO:0003677">
    <property type="term" value="F:DNA binding"/>
    <property type="evidence" value="ECO:0007669"/>
    <property type="project" value="UniProtKB-KW"/>
</dbReference>
<dbReference type="EMBL" id="CP027541">
    <property type="protein sequence ID" value="AWT52213.1"/>
    <property type="molecule type" value="Genomic_DNA"/>
</dbReference>
<reference evidence="7" key="2">
    <citation type="submission" date="2018-03" db="EMBL/GenBank/DDBJ databases">
        <authorList>
            <person name="Derbyshire K."/>
            <person name="Gray T.A."/>
            <person name="Champion M."/>
        </authorList>
    </citation>
    <scope>NUCLEOTIDE SEQUENCE [LARGE SCALE GENOMIC DNA]</scope>
    <source>
        <strain evidence="7">MKD8</strain>
    </source>
</reference>
<dbReference type="PANTHER" id="PTHR44846">
    <property type="entry name" value="MANNOSYL-D-GLYCERATE TRANSPORT/METABOLISM SYSTEM REPRESSOR MNGR-RELATED"/>
    <property type="match status" value="1"/>
</dbReference>
<dbReference type="InterPro" id="IPR036390">
    <property type="entry name" value="WH_DNA-bd_sf"/>
</dbReference>
<dbReference type="GO" id="GO:0003700">
    <property type="term" value="F:DNA-binding transcription factor activity"/>
    <property type="evidence" value="ECO:0007669"/>
    <property type="project" value="InterPro"/>
</dbReference>
<dbReference type="AlphaFoldDB" id="A0A2U9PKE0"/>
<dbReference type="CDD" id="cd07377">
    <property type="entry name" value="WHTH_GntR"/>
    <property type="match status" value="1"/>
</dbReference>
<name>A0A2U9PKE0_MYCSE</name>
<dbReference type="Pfam" id="PF00392">
    <property type="entry name" value="GntR"/>
    <property type="match status" value="1"/>
</dbReference>
<reference evidence="6 7" key="1">
    <citation type="journal article" date="2013" name="Genome Announc.">
        <title>Draft genome sequence of MKD8, a conjugal recipient Mycobacterium smegmatis strain.</title>
        <authorList>
            <person name="Gray T.A."/>
            <person name="Palumbo M.J."/>
            <person name="Derbyshire K.M."/>
        </authorList>
    </citation>
    <scope>NUCLEOTIDE SEQUENCE [LARGE SCALE GENOMIC DNA]</scope>
    <source>
        <strain evidence="6 7">MKD8</strain>
    </source>
</reference>
<dbReference type="SMART" id="SM00866">
    <property type="entry name" value="UTRA"/>
    <property type="match status" value="1"/>
</dbReference>
<dbReference type="SUPFAM" id="SSF64288">
    <property type="entry name" value="Chorismate lyase-like"/>
    <property type="match status" value="1"/>
</dbReference>
<evidence type="ECO:0000256" key="2">
    <source>
        <dbReference type="ARBA" id="ARBA00023125"/>
    </source>
</evidence>
<keyword evidence="1" id="KW-0805">Transcription regulation</keyword>
<dbReference type="InterPro" id="IPR000524">
    <property type="entry name" value="Tscrpt_reg_HTH_GntR"/>
</dbReference>
<protein>
    <submittedName>
        <fullName evidence="6">Transcriptional regulator, GntR family protein</fullName>
    </submittedName>
</protein>
<dbReference type="Proteomes" id="UP000011200">
    <property type="component" value="Chromosome"/>
</dbReference>
<dbReference type="InterPro" id="IPR036388">
    <property type="entry name" value="WH-like_DNA-bd_sf"/>
</dbReference>
<dbReference type="Pfam" id="PF07702">
    <property type="entry name" value="UTRA"/>
    <property type="match status" value="1"/>
</dbReference>
<keyword evidence="2" id="KW-0238">DNA-binding</keyword>
<evidence type="ECO:0000259" key="5">
    <source>
        <dbReference type="PROSITE" id="PS50949"/>
    </source>
</evidence>
<proteinExistence type="predicted"/>
<dbReference type="Gene3D" id="3.40.1410.10">
    <property type="entry name" value="Chorismate lyase-like"/>
    <property type="match status" value="1"/>
</dbReference>
<organism evidence="6 7">
    <name type="scientific">Mycolicibacterium smegmatis (strain MKD8)</name>
    <name type="common">Mycobacterium smegmatis</name>
    <dbReference type="NCBI Taxonomy" id="1214915"/>
    <lineage>
        <taxon>Bacteria</taxon>
        <taxon>Bacillati</taxon>
        <taxon>Actinomycetota</taxon>
        <taxon>Actinomycetes</taxon>
        <taxon>Mycobacteriales</taxon>
        <taxon>Mycobacteriaceae</taxon>
        <taxon>Mycolicibacterium</taxon>
    </lineage>
</organism>
<dbReference type="SMART" id="SM00345">
    <property type="entry name" value="HTH_GNTR"/>
    <property type="match status" value="1"/>
</dbReference>
<dbReference type="Gene3D" id="1.10.10.10">
    <property type="entry name" value="Winged helix-like DNA-binding domain superfamily/Winged helix DNA-binding domain"/>
    <property type="match status" value="1"/>
</dbReference>
<evidence type="ECO:0000313" key="6">
    <source>
        <dbReference type="EMBL" id="AWT52213.1"/>
    </source>
</evidence>
<accession>A0A2U9PKE0</accession>
<keyword evidence="3" id="KW-0804">Transcription</keyword>
<dbReference type="SUPFAM" id="SSF46785">
    <property type="entry name" value="Winged helix' DNA-binding domain"/>
    <property type="match status" value="1"/>
</dbReference>
<evidence type="ECO:0000256" key="4">
    <source>
        <dbReference type="SAM" id="MobiDB-lite"/>
    </source>
</evidence>
<gene>
    <name evidence="6" type="ORF">D806_012250</name>
</gene>
<evidence type="ECO:0000313" key="7">
    <source>
        <dbReference type="Proteomes" id="UP000011200"/>
    </source>
</evidence>
<feature type="region of interest" description="Disordered" evidence="4">
    <location>
        <begin position="258"/>
        <end position="284"/>
    </location>
</feature>
<dbReference type="GO" id="GO:0045892">
    <property type="term" value="P:negative regulation of DNA-templated transcription"/>
    <property type="evidence" value="ECO:0007669"/>
    <property type="project" value="TreeGrafter"/>
</dbReference>
<dbReference type="InterPro" id="IPR028978">
    <property type="entry name" value="Chorismate_lyase_/UTRA_dom_sf"/>
</dbReference>
<evidence type="ECO:0000256" key="1">
    <source>
        <dbReference type="ARBA" id="ARBA00023015"/>
    </source>
</evidence>
<dbReference type="PROSITE" id="PS50949">
    <property type="entry name" value="HTH_GNTR"/>
    <property type="match status" value="1"/>
</dbReference>
<feature type="domain" description="HTH gntR-type" evidence="5">
    <location>
        <begin position="29"/>
        <end position="97"/>
    </location>
</feature>
<sequence>MTRRPHIPPKDFPRPATREYAGTRADAARWARDVLRGKILDGVYGGLAAARPMLPPENELAAEFGVSRNAIREALELLRGEGLITRVQGAGTFVTGAKLSQRIDRLEGLAESLAGHQLPVENTVLSVRESVASPFVAAKLQLPEGAPILFIERLRSVGGVPLSLDTTSLRLGAVRVDDNLDRQDVFALIERELGMRLGWAEMTVESVSADADTAKLLQIRSGAPLLLLHRLTHLEDGTPFDFETVRYRGDRCTLMTTAARGADEPPPGARAATVAGASPLHRHP</sequence>